<feature type="compositionally biased region" description="Low complexity" evidence="1">
    <location>
        <begin position="136"/>
        <end position="167"/>
    </location>
</feature>
<protein>
    <recommendedName>
        <fullName evidence="2">MIT domain-containing protein</fullName>
    </recommendedName>
</protein>
<evidence type="ECO:0000259" key="2">
    <source>
        <dbReference type="SMART" id="SM00745"/>
    </source>
</evidence>
<dbReference type="PANTHER" id="PTHR21068:SF43">
    <property type="entry name" value="SPARTIN"/>
    <property type="match status" value="1"/>
</dbReference>
<gene>
    <name evidence="3" type="ORF">BEMITA_LOCUS2377</name>
</gene>
<dbReference type="AlphaFoldDB" id="A0A9P0A2N8"/>
<evidence type="ECO:0000256" key="1">
    <source>
        <dbReference type="SAM" id="MobiDB-lite"/>
    </source>
</evidence>
<dbReference type="Gene3D" id="1.20.58.80">
    <property type="entry name" value="Phosphotransferase system, lactose/cellobiose-type IIA subunit"/>
    <property type="match status" value="1"/>
</dbReference>
<dbReference type="InterPro" id="IPR045036">
    <property type="entry name" value="Spartin-like"/>
</dbReference>
<feature type="compositionally biased region" description="Low complexity" evidence="1">
    <location>
        <begin position="309"/>
        <end position="319"/>
    </location>
</feature>
<dbReference type="GO" id="GO:0051301">
    <property type="term" value="P:cell division"/>
    <property type="evidence" value="ECO:0007669"/>
    <property type="project" value="TreeGrafter"/>
</dbReference>
<sequence length="670" mass="72734">MDEPRMDWKTTYETLKSFHDAAYKKIDEGIKFEAANKKAEAADSYEEGLDFLKKAFELRVECPSNPDLSWEKACVMLQKMKKSRKDIESRLSAVKSAIAAVDLAPPPSYEEAIRLPSTPSTSDPSAGPSQPPSWSPPAVSSSSCPPPATSSLDGPSSSGPPMNGGFSAWKIPQTPSPQEKPPANPEKHAEANRSNEASAVNGNEDDSLTYAQLNDALNALKMESEGQSAKIVYTVNNVEVYYITPEGNVCATTGTDRLSILNILNSPKTKHRDAHKRPRHLRLGHRHRHSHRSSRSGKSDSDPEDDASSSHVSTSSHVSSRGRHKHRGKLDLDQKKQLEIEKIERKYEKIARKKERKLSKTERHADDDEEEGIDNDSPQFLLQIGDWIYPLMPGVSPYILTNYGAFIFPNTISEIEGEAIGVIVPAEAREQLITLLDDILHPPDVRTRALSSDVVSNYIEKGTSYVSSGLIKGAEKASYFLNVKTPKLLERLAPSPDPAGQPVNPNVAAGLKTARNVTGTAANVSGFILNSLGSATKELGTYLAPHIHKGGSKLLSRATGLDNNAASEKMSSFMTVASSAVEGIATVSTGLETAASILGQSLTSNTVKVVEHKYGQPTGQATEDALFTVGNTITKILTALASPKPKETSEKDGIDKELIKKYMLNEIDFV</sequence>
<evidence type="ECO:0000313" key="4">
    <source>
        <dbReference type="Proteomes" id="UP001152759"/>
    </source>
</evidence>
<feature type="region of interest" description="Disordered" evidence="1">
    <location>
        <begin position="266"/>
        <end position="333"/>
    </location>
</feature>
<feature type="domain" description="MIT" evidence="2">
    <location>
        <begin position="15"/>
        <end position="93"/>
    </location>
</feature>
<accession>A0A9P0A2N8</accession>
<dbReference type="Proteomes" id="UP001152759">
    <property type="component" value="Chromosome 10"/>
</dbReference>
<feature type="compositionally biased region" description="Basic residues" evidence="1">
    <location>
        <begin position="268"/>
        <end position="295"/>
    </location>
</feature>
<organism evidence="3 4">
    <name type="scientific">Bemisia tabaci</name>
    <name type="common">Sweetpotato whitefly</name>
    <name type="synonym">Aleurodes tabaci</name>
    <dbReference type="NCBI Taxonomy" id="7038"/>
    <lineage>
        <taxon>Eukaryota</taxon>
        <taxon>Metazoa</taxon>
        <taxon>Ecdysozoa</taxon>
        <taxon>Arthropoda</taxon>
        <taxon>Hexapoda</taxon>
        <taxon>Insecta</taxon>
        <taxon>Pterygota</taxon>
        <taxon>Neoptera</taxon>
        <taxon>Paraneoptera</taxon>
        <taxon>Hemiptera</taxon>
        <taxon>Sternorrhyncha</taxon>
        <taxon>Aleyrodoidea</taxon>
        <taxon>Aleyrodidae</taxon>
        <taxon>Aleyrodinae</taxon>
        <taxon>Bemisia</taxon>
    </lineage>
</organism>
<name>A0A9P0A2N8_BEMTA</name>
<dbReference type="GO" id="GO:0030514">
    <property type="term" value="P:negative regulation of BMP signaling pathway"/>
    <property type="evidence" value="ECO:0007669"/>
    <property type="project" value="TreeGrafter"/>
</dbReference>
<dbReference type="GO" id="GO:0005886">
    <property type="term" value="C:plasma membrane"/>
    <property type="evidence" value="ECO:0007669"/>
    <property type="project" value="TreeGrafter"/>
</dbReference>
<dbReference type="PANTHER" id="PTHR21068">
    <property type="entry name" value="SPARTIN"/>
    <property type="match status" value="1"/>
</dbReference>
<proteinExistence type="predicted"/>
<feature type="region of interest" description="Disordered" evidence="1">
    <location>
        <begin position="109"/>
        <end position="205"/>
    </location>
</feature>
<reference evidence="3" key="1">
    <citation type="submission" date="2021-12" db="EMBL/GenBank/DDBJ databases">
        <authorList>
            <person name="King R."/>
        </authorList>
    </citation>
    <scope>NUCLEOTIDE SEQUENCE</scope>
</reference>
<keyword evidence="4" id="KW-1185">Reference proteome</keyword>
<feature type="region of interest" description="Disordered" evidence="1">
    <location>
        <begin position="353"/>
        <end position="375"/>
    </location>
</feature>
<dbReference type="EMBL" id="OU963871">
    <property type="protein sequence ID" value="CAH0382881.1"/>
    <property type="molecule type" value="Genomic_DNA"/>
</dbReference>
<evidence type="ECO:0000313" key="3">
    <source>
        <dbReference type="EMBL" id="CAH0382881.1"/>
    </source>
</evidence>
<dbReference type="Pfam" id="PF06911">
    <property type="entry name" value="Senescence"/>
    <property type="match status" value="1"/>
</dbReference>
<dbReference type="InterPro" id="IPR007330">
    <property type="entry name" value="MIT_dom"/>
</dbReference>
<dbReference type="InterPro" id="IPR009686">
    <property type="entry name" value="Senescence/spartin_C"/>
</dbReference>
<feature type="compositionally biased region" description="Pro residues" evidence="1">
    <location>
        <begin position="174"/>
        <end position="184"/>
    </location>
</feature>
<dbReference type="SMART" id="SM00745">
    <property type="entry name" value="MIT"/>
    <property type="match status" value="1"/>
</dbReference>